<evidence type="ECO:0000313" key="3">
    <source>
        <dbReference type="Proteomes" id="UP001623041"/>
    </source>
</evidence>
<organism evidence="2 3">
    <name type="scientific">Bacillus salipaludis</name>
    <dbReference type="NCBI Taxonomy" id="2547811"/>
    <lineage>
        <taxon>Bacteria</taxon>
        <taxon>Bacillati</taxon>
        <taxon>Bacillota</taxon>
        <taxon>Bacilli</taxon>
        <taxon>Bacillales</taxon>
        <taxon>Bacillaceae</taxon>
        <taxon>Bacillus</taxon>
    </lineage>
</organism>
<feature type="compositionally biased region" description="Basic and acidic residues" evidence="1">
    <location>
        <begin position="1"/>
        <end position="33"/>
    </location>
</feature>
<proteinExistence type="predicted"/>
<sequence length="42" mass="5065">MDNNKSTHEFVEKLQENQEKDRKNREKQGDNHPGKKLPNHKH</sequence>
<protein>
    <submittedName>
        <fullName evidence="2">DUF4023 domain-containing protein</fullName>
    </submittedName>
</protein>
<accession>A0ABW8RDV9</accession>
<dbReference type="EMBL" id="JBJHQH010000005">
    <property type="protein sequence ID" value="MFK9091670.1"/>
    <property type="molecule type" value="Genomic_DNA"/>
</dbReference>
<feature type="region of interest" description="Disordered" evidence="1">
    <location>
        <begin position="1"/>
        <end position="42"/>
    </location>
</feature>
<comment type="caution">
    <text evidence="2">The sequence shown here is derived from an EMBL/GenBank/DDBJ whole genome shotgun (WGS) entry which is preliminary data.</text>
</comment>
<gene>
    <name evidence="2" type="ORF">ACJEBI_09255</name>
</gene>
<dbReference type="InterPro" id="IPR025097">
    <property type="entry name" value="DUF4023"/>
</dbReference>
<keyword evidence="3" id="KW-1185">Reference proteome</keyword>
<dbReference type="Pfam" id="PF13215">
    <property type="entry name" value="DUF4023"/>
    <property type="match status" value="1"/>
</dbReference>
<reference evidence="2 3" key="1">
    <citation type="submission" date="2024-11" db="EMBL/GenBank/DDBJ databases">
        <authorList>
            <person name="Lucas J.A."/>
        </authorList>
    </citation>
    <scope>NUCLEOTIDE SEQUENCE [LARGE SCALE GENOMIC DNA]</scope>
    <source>
        <strain evidence="2 3">Z 5.4</strain>
    </source>
</reference>
<name>A0ABW8RDV9_9BACI</name>
<dbReference type="Proteomes" id="UP001623041">
    <property type="component" value="Unassembled WGS sequence"/>
</dbReference>
<evidence type="ECO:0000313" key="2">
    <source>
        <dbReference type="EMBL" id="MFK9091670.1"/>
    </source>
</evidence>
<evidence type="ECO:0000256" key="1">
    <source>
        <dbReference type="SAM" id="MobiDB-lite"/>
    </source>
</evidence>
<dbReference type="RefSeq" id="WP_402957296.1">
    <property type="nucleotide sequence ID" value="NZ_JBJHQH010000005.1"/>
</dbReference>